<keyword evidence="2" id="KW-1185">Reference proteome</keyword>
<sequence length="488" mass="56421">MVLLTDPSVSHSDSGAELSRDHITRESVELLADCKREHLRFAHWKGNSHLLQSLEGRSDIEILVHPNCRLQFEAILRRRSYKKMQSQPRNAYPGIEDWLGFDPDTGRLLHLHTHYDLATKTGKEKFLHLPWLEFFFQQLKIDQLTGWPVPIPEMETLVLLVRIHANMLHDKPVIPIVKQKELQQLLSQVQLQRFREVCSGLQLEVPAGLEVEINNIVQYHSVPAMIHLSAQIYHQLSASIITASPMAAIKTFYYKYFLKFYKHAGRFTGPVQLKKTLLAGGKVIALVGSDGAGKSTLCNDVIKWLTFKIDTHYFYFGKRPFIKSYGWRLFSITAFLFNDRAVSKYFRKLAGNIYYLLLIHKKINMLRLANRLRQKRSLVICDRFPQKDILGFFDGPKLQANTNTWFARLERKQFSLFCQNGADVVFKLQVPPEIAAQRKPEHDNKLIEKKCENLSGISFGHATVIDIDAGRPYEQVLLETKRKLWEVL</sequence>
<accession>A0A1V9FH95</accession>
<dbReference type="OrthoDB" id="6494800at2"/>
<dbReference type="EMBL" id="LVYD01000113">
    <property type="protein sequence ID" value="OQP57735.1"/>
    <property type="molecule type" value="Genomic_DNA"/>
</dbReference>
<evidence type="ECO:0000313" key="2">
    <source>
        <dbReference type="Proteomes" id="UP000192796"/>
    </source>
</evidence>
<organism evidence="1 2">
    <name type="scientific">Niastella vici</name>
    <dbReference type="NCBI Taxonomy" id="1703345"/>
    <lineage>
        <taxon>Bacteria</taxon>
        <taxon>Pseudomonadati</taxon>
        <taxon>Bacteroidota</taxon>
        <taxon>Chitinophagia</taxon>
        <taxon>Chitinophagales</taxon>
        <taxon>Chitinophagaceae</taxon>
        <taxon>Niastella</taxon>
    </lineage>
</organism>
<proteinExistence type="predicted"/>
<name>A0A1V9FH95_9BACT</name>
<dbReference type="RefSeq" id="WP_081155642.1">
    <property type="nucleotide sequence ID" value="NZ_LVYD01000113.1"/>
</dbReference>
<evidence type="ECO:0008006" key="3">
    <source>
        <dbReference type="Google" id="ProtNLM"/>
    </source>
</evidence>
<dbReference type="SUPFAM" id="SSF52540">
    <property type="entry name" value="P-loop containing nucleoside triphosphate hydrolases"/>
    <property type="match status" value="1"/>
</dbReference>
<gene>
    <name evidence="1" type="ORF">A3860_08895</name>
</gene>
<dbReference type="Gene3D" id="3.40.50.300">
    <property type="entry name" value="P-loop containing nucleotide triphosphate hydrolases"/>
    <property type="match status" value="1"/>
</dbReference>
<dbReference type="AlphaFoldDB" id="A0A1V9FH95"/>
<comment type="caution">
    <text evidence="1">The sequence shown here is derived from an EMBL/GenBank/DDBJ whole genome shotgun (WGS) entry which is preliminary data.</text>
</comment>
<protein>
    <recommendedName>
        <fullName evidence="3">Thymidylate kinase-like domain-containing protein</fullName>
    </recommendedName>
</protein>
<evidence type="ECO:0000313" key="1">
    <source>
        <dbReference type="EMBL" id="OQP57735.1"/>
    </source>
</evidence>
<reference evidence="1 2" key="1">
    <citation type="submission" date="2016-03" db="EMBL/GenBank/DDBJ databases">
        <title>Niastella vici sp. nov., isolated from farmland soil.</title>
        <authorList>
            <person name="Chen L."/>
            <person name="Wang D."/>
            <person name="Yang S."/>
            <person name="Wang G."/>
        </authorList>
    </citation>
    <scope>NUCLEOTIDE SEQUENCE [LARGE SCALE GENOMIC DNA]</scope>
    <source>
        <strain evidence="1 2">DJ57</strain>
    </source>
</reference>
<dbReference type="InterPro" id="IPR027417">
    <property type="entry name" value="P-loop_NTPase"/>
</dbReference>
<dbReference type="Proteomes" id="UP000192796">
    <property type="component" value="Unassembled WGS sequence"/>
</dbReference>
<dbReference type="STRING" id="1703345.A3860_08895"/>